<dbReference type="PROSITE" id="PS50902">
    <property type="entry name" value="FLAVODOXIN_LIKE"/>
    <property type="match status" value="1"/>
</dbReference>
<feature type="domain" description="Flavodoxin-like" evidence="1">
    <location>
        <begin position="5"/>
        <end position="178"/>
    </location>
</feature>
<dbReference type="InterPro" id="IPR026816">
    <property type="entry name" value="Flavodoxin_dom"/>
</dbReference>
<dbReference type="PANTHER" id="PTHR38030">
    <property type="entry name" value="PROTOPORPHYRINOGEN IX DEHYDROGENASE [MENAQUINONE]"/>
    <property type="match status" value="1"/>
</dbReference>
<dbReference type="Proteomes" id="UP000246278">
    <property type="component" value="Unassembled WGS sequence"/>
</dbReference>
<keyword evidence="3" id="KW-1185">Reference proteome</keyword>
<dbReference type="Gene3D" id="3.40.50.360">
    <property type="match status" value="1"/>
</dbReference>
<dbReference type="Pfam" id="PF12724">
    <property type="entry name" value="Flavodoxin_5"/>
    <property type="match status" value="1"/>
</dbReference>
<dbReference type="InterPro" id="IPR052200">
    <property type="entry name" value="Protoporphyrinogen_IX_DH"/>
</dbReference>
<reference evidence="3" key="1">
    <citation type="submission" date="2017-10" db="EMBL/GenBank/DDBJ databases">
        <authorList>
            <person name="Gaisin V.A."/>
            <person name="Rysina M.S."/>
            <person name="Grouzdev D.S."/>
        </authorList>
    </citation>
    <scope>NUCLEOTIDE SEQUENCE [LARGE SCALE GENOMIC DNA]</scope>
    <source>
        <strain evidence="3">V1</strain>
    </source>
</reference>
<accession>A0A317T9T9</accession>
<dbReference type="InterPro" id="IPR029039">
    <property type="entry name" value="Flavoprotein-like_sf"/>
</dbReference>
<evidence type="ECO:0000259" key="1">
    <source>
        <dbReference type="PROSITE" id="PS50902"/>
    </source>
</evidence>
<dbReference type="PANTHER" id="PTHR38030:SF2">
    <property type="entry name" value="PROTOPORPHYRINOGEN IX DEHYDROGENASE [QUINONE]"/>
    <property type="match status" value="1"/>
</dbReference>
<sequence length="178" mass="19725">MANEIIIAYETKYNATREIAQKIGEVLAEGGLGADVFSIDQISDLGLYKAVILGSAVFTGNWCEEAAKFLETNEKVLSEKMVWLFSSGPLGEGSVEEDSKGWRFPQKLQPIADRIAPRDIAVFHGKIDKDKLSLLHKFMIKVAKVPVGDFRRWDEINAWAKDIAETLKKEGIGQVSPA</sequence>
<evidence type="ECO:0000313" key="2">
    <source>
        <dbReference type="EMBL" id="PWW83160.1"/>
    </source>
</evidence>
<comment type="caution">
    <text evidence="2">The sequence shown here is derived from an EMBL/GenBank/DDBJ whole genome shotgun (WGS) entry which is preliminary data.</text>
</comment>
<dbReference type="RefSeq" id="WP_110022042.1">
    <property type="nucleotide sequence ID" value="NZ_PDNZ01000001.1"/>
</dbReference>
<name>A0A317T9T9_9CHLB</name>
<proteinExistence type="predicted"/>
<dbReference type="GO" id="GO:0010181">
    <property type="term" value="F:FMN binding"/>
    <property type="evidence" value="ECO:0007669"/>
    <property type="project" value="InterPro"/>
</dbReference>
<dbReference type="OrthoDB" id="9795729at2"/>
<evidence type="ECO:0000313" key="3">
    <source>
        <dbReference type="Proteomes" id="UP000246278"/>
    </source>
</evidence>
<dbReference type="EMBL" id="PDNZ01000001">
    <property type="protein sequence ID" value="PWW83160.1"/>
    <property type="molecule type" value="Genomic_DNA"/>
</dbReference>
<dbReference type="InterPro" id="IPR008254">
    <property type="entry name" value="Flavodoxin/NO_synth"/>
</dbReference>
<gene>
    <name evidence="2" type="ORF">CR164_00955</name>
</gene>
<protein>
    <recommendedName>
        <fullName evidence="1">Flavodoxin-like domain-containing protein</fullName>
    </recommendedName>
</protein>
<dbReference type="GO" id="GO:0006783">
    <property type="term" value="P:heme biosynthetic process"/>
    <property type="evidence" value="ECO:0007669"/>
    <property type="project" value="TreeGrafter"/>
</dbReference>
<dbReference type="GO" id="GO:0070819">
    <property type="term" value="F:menaquinone-dependent protoporphyrinogen oxidase activity"/>
    <property type="evidence" value="ECO:0007669"/>
    <property type="project" value="TreeGrafter"/>
</dbReference>
<dbReference type="AlphaFoldDB" id="A0A317T9T9"/>
<dbReference type="SUPFAM" id="SSF52218">
    <property type="entry name" value="Flavoproteins"/>
    <property type="match status" value="1"/>
</dbReference>
<organism evidence="2 3">
    <name type="scientific">Prosthecochloris marina</name>
    <dbReference type="NCBI Taxonomy" id="2017681"/>
    <lineage>
        <taxon>Bacteria</taxon>
        <taxon>Pseudomonadati</taxon>
        <taxon>Chlorobiota</taxon>
        <taxon>Chlorobiia</taxon>
        <taxon>Chlorobiales</taxon>
        <taxon>Chlorobiaceae</taxon>
        <taxon>Prosthecochloris</taxon>
    </lineage>
</organism>